<dbReference type="Pfam" id="PF02837">
    <property type="entry name" value="Glyco_hydro_2_N"/>
    <property type="match status" value="1"/>
</dbReference>
<keyword evidence="5" id="KW-0732">Signal</keyword>
<protein>
    <recommendedName>
        <fullName evidence="12">Beta-galactosidase</fullName>
    </recommendedName>
</protein>
<dbReference type="Gene3D" id="3.20.20.80">
    <property type="entry name" value="Glycosidases"/>
    <property type="match status" value="1"/>
</dbReference>
<dbReference type="Pfam" id="PF00703">
    <property type="entry name" value="Glyco_hydro_2"/>
    <property type="match status" value="1"/>
</dbReference>
<dbReference type="EMBL" id="JAGHKP010000004">
    <property type="protein sequence ID" value="MBO9154736.1"/>
    <property type="molecule type" value="Genomic_DNA"/>
</dbReference>
<dbReference type="RefSeq" id="WP_209147850.1">
    <property type="nucleotide sequence ID" value="NZ_JAGHKP010000004.1"/>
</dbReference>
<keyword evidence="4" id="KW-0175">Coiled coil</keyword>
<feature type="domain" description="Glycoside hydrolase family 2 catalytic" evidence="7">
    <location>
        <begin position="334"/>
        <end position="465"/>
    </location>
</feature>
<dbReference type="InterPro" id="IPR051913">
    <property type="entry name" value="GH2_Domain-Containing"/>
</dbReference>
<dbReference type="InterPro" id="IPR006102">
    <property type="entry name" value="Ig-like_GH2"/>
</dbReference>
<dbReference type="Pfam" id="PF02836">
    <property type="entry name" value="Glyco_hydro_2_C"/>
    <property type="match status" value="1"/>
</dbReference>
<evidence type="ECO:0000259" key="9">
    <source>
        <dbReference type="Pfam" id="PF18565"/>
    </source>
</evidence>
<sequence length="870" mass="96935">MNFKTTLLLLGCWFAGSRVAAAPSQGGPANASRFSTAGFYSIPGSPRKVFNFNPGWRFLKGNPKGAEAPGFNDDAWQVVNLPHGLETLGENASGMRNYQGPAWYRKSFVTPAGAAKQRTVLYFEAVMGKSALWVNGQKVAEHFGGYLPFSADISSYLNPEGQPNLAALFADNSDDPSYPPGKPQDALDFTYLGGVYRDVFLIQASPVHITFTTESKTIAGGGVYVAVKDVNGNNARLDVKTEVINESNAAVTLTLRSTLEDAGGKALLREEKKISLPAGASRQLLQEMNPRGIRPWHPDDPYLHFIRTEVIVNGKVTDSYRTRFGIRLFEMRGDEGFFVNKKYIGYKLSGVNRHQDYVFVGNALVNSGQWRDAKLLREGGVNIVRGAHYPMDPAFMDACDELGLLVAVATPGWQFFNTKDPLFEKRIGEDVRNMARRDRNYASVLLWETALNETDDQTISMMKEQHRITHEEMPYPGIFTVSDVDKAKLAGFDFYYHGAMHEEKCSFTREYGDGGEVENFYSQNAMTRVKREWGEHAMLNQATIRANGLDDIYSTPPKRIGAAIWCGIDHQRGYHPDPFWGGLLDVYRMPRYSYYLFKSQYSPGFQLKGISTGPMVYITHELTQVSDKDVIIYSNCEEVRLTWLGKLIGTLKPDSSLRRMPHAPFVFRNVFDYHDISSRWRNKSDKVEMIAEGIIGGKVVCREVKKYAERTTGIKLTVDSLDMGLVADGADFVPVRATIVDNKGIPKVLAAEEVHFEISGNGSLIGGIMKTQFGTATVLVKTGVRPGQIKIKASAAGLKSDEITLVSTASPLPLLYSENTSLQPVLPVPSMKEDQLTNADVEKLKEENARLRQQVTSKEQEIMEMRSRIR</sequence>
<evidence type="ECO:0000259" key="6">
    <source>
        <dbReference type="Pfam" id="PF00703"/>
    </source>
</evidence>
<dbReference type="PANTHER" id="PTHR42732:SF1">
    <property type="entry name" value="BETA-MANNOSIDASE"/>
    <property type="match status" value="1"/>
</dbReference>
<dbReference type="SUPFAM" id="SSF49373">
    <property type="entry name" value="Invasin/intimin cell-adhesion fragments"/>
    <property type="match status" value="1"/>
</dbReference>
<feature type="domain" description="Glycoside hydrolase family 2 immunoglobulin-like beta-sandwich" evidence="6">
    <location>
        <begin position="231"/>
        <end position="327"/>
    </location>
</feature>
<dbReference type="InterPro" id="IPR013783">
    <property type="entry name" value="Ig-like_fold"/>
</dbReference>
<evidence type="ECO:0000256" key="3">
    <source>
        <dbReference type="ARBA" id="ARBA00023295"/>
    </source>
</evidence>
<evidence type="ECO:0000313" key="10">
    <source>
        <dbReference type="EMBL" id="MBO9154736.1"/>
    </source>
</evidence>
<evidence type="ECO:0000313" key="11">
    <source>
        <dbReference type="Proteomes" id="UP000679126"/>
    </source>
</evidence>
<evidence type="ECO:0000256" key="5">
    <source>
        <dbReference type="SAM" id="SignalP"/>
    </source>
</evidence>
<dbReference type="SUPFAM" id="SSF51445">
    <property type="entry name" value="(Trans)glycosidases"/>
    <property type="match status" value="1"/>
</dbReference>
<evidence type="ECO:0000256" key="2">
    <source>
        <dbReference type="ARBA" id="ARBA00022801"/>
    </source>
</evidence>
<dbReference type="PANTHER" id="PTHR42732">
    <property type="entry name" value="BETA-GALACTOSIDASE"/>
    <property type="match status" value="1"/>
</dbReference>
<dbReference type="InterPro" id="IPR006104">
    <property type="entry name" value="Glyco_hydro_2_N"/>
</dbReference>
<dbReference type="Gene3D" id="2.60.40.10">
    <property type="entry name" value="Immunoglobulins"/>
    <property type="match status" value="2"/>
</dbReference>
<evidence type="ECO:0008006" key="12">
    <source>
        <dbReference type="Google" id="ProtNLM"/>
    </source>
</evidence>
<keyword evidence="11" id="KW-1185">Reference proteome</keyword>
<proteinExistence type="inferred from homology"/>
<name>A0ABS3YJ78_9BACT</name>
<keyword evidence="3" id="KW-0326">Glycosidase</keyword>
<dbReference type="InterPro" id="IPR036156">
    <property type="entry name" value="Beta-gal/glucu_dom_sf"/>
</dbReference>
<organism evidence="10 11">
    <name type="scientific">Chitinophaga chungangae</name>
    <dbReference type="NCBI Taxonomy" id="2821488"/>
    <lineage>
        <taxon>Bacteria</taxon>
        <taxon>Pseudomonadati</taxon>
        <taxon>Bacteroidota</taxon>
        <taxon>Chitinophagia</taxon>
        <taxon>Chitinophagales</taxon>
        <taxon>Chitinophagaceae</taxon>
        <taxon>Chitinophaga</taxon>
    </lineage>
</organism>
<evidence type="ECO:0000256" key="1">
    <source>
        <dbReference type="ARBA" id="ARBA00007401"/>
    </source>
</evidence>
<dbReference type="InterPro" id="IPR008964">
    <property type="entry name" value="Invasin/intimin_cell_adhesion"/>
</dbReference>
<dbReference type="InterPro" id="IPR008979">
    <property type="entry name" value="Galactose-bd-like_sf"/>
</dbReference>
<dbReference type="Proteomes" id="UP000679126">
    <property type="component" value="Unassembled WGS sequence"/>
</dbReference>
<dbReference type="Gene3D" id="2.60.120.260">
    <property type="entry name" value="Galactose-binding domain-like"/>
    <property type="match status" value="1"/>
</dbReference>
<feature type="coiled-coil region" evidence="4">
    <location>
        <begin position="834"/>
        <end position="868"/>
    </location>
</feature>
<evidence type="ECO:0000259" key="8">
    <source>
        <dbReference type="Pfam" id="PF02837"/>
    </source>
</evidence>
<comment type="caution">
    <text evidence="10">The sequence shown here is derived from an EMBL/GenBank/DDBJ whole genome shotgun (WGS) entry which is preliminary data.</text>
</comment>
<keyword evidence="2" id="KW-0378">Hydrolase</keyword>
<feature type="signal peptide" evidence="5">
    <location>
        <begin position="1"/>
        <end position="20"/>
    </location>
</feature>
<reference evidence="11" key="1">
    <citation type="submission" date="2021-03" db="EMBL/GenBank/DDBJ databases">
        <title>Assistant Professor.</title>
        <authorList>
            <person name="Huq M.A."/>
        </authorList>
    </citation>
    <scope>NUCLEOTIDE SEQUENCE [LARGE SCALE GENOMIC DNA]</scope>
    <source>
        <strain evidence="11">MAH-28</strain>
    </source>
</reference>
<evidence type="ECO:0000259" key="7">
    <source>
        <dbReference type="Pfam" id="PF02836"/>
    </source>
</evidence>
<dbReference type="InterPro" id="IPR017853">
    <property type="entry name" value="GH"/>
</dbReference>
<evidence type="ECO:0000256" key="4">
    <source>
        <dbReference type="SAM" id="Coils"/>
    </source>
</evidence>
<gene>
    <name evidence="10" type="ORF">J7I43_21090</name>
</gene>
<dbReference type="SUPFAM" id="SSF49303">
    <property type="entry name" value="beta-Galactosidase/glucuronidase domain"/>
    <property type="match status" value="1"/>
</dbReference>
<dbReference type="PRINTS" id="PR00132">
    <property type="entry name" value="GLHYDRLASE2"/>
</dbReference>
<feature type="domain" description="Glycosyl hydrolases family 2 sugar binding" evidence="8">
    <location>
        <begin position="92"/>
        <end position="203"/>
    </location>
</feature>
<accession>A0ABS3YJ78</accession>
<dbReference type="Pfam" id="PF18565">
    <property type="entry name" value="Glyco_hydro2_C5"/>
    <property type="match status" value="1"/>
</dbReference>
<comment type="similarity">
    <text evidence="1">Belongs to the glycosyl hydrolase 2 family.</text>
</comment>
<feature type="chain" id="PRO_5045443754" description="Beta-galactosidase" evidence="5">
    <location>
        <begin position="21"/>
        <end position="870"/>
    </location>
</feature>
<dbReference type="SUPFAM" id="SSF49785">
    <property type="entry name" value="Galactose-binding domain-like"/>
    <property type="match status" value="1"/>
</dbReference>
<dbReference type="InterPro" id="IPR006101">
    <property type="entry name" value="Glyco_hydro_2"/>
</dbReference>
<feature type="domain" description="Glycoside hydrolase family 2" evidence="9">
    <location>
        <begin position="722"/>
        <end position="804"/>
    </location>
</feature>
<dbReference type="InterPro" id="IPR040605">
    <property type="entry name" value="Glyco_hydro2_dom5"/>
</dbReference>
<dbReference type="InterPro" id="IPR006103">
    <property type="entry name" value="Glyco_hydro_2_cat"/>
</dbReference>